<dbReference type="Pfam" id="PF05135">
    <property type="entry name" value="Phage_connect_1"/>
    <property type="match status" value="1"/>
</dbReference>
<comment type="caution">
    <text evidence="1">The sequence shown here is derived from an EMBL/GenBank/DDBJ whole genome shotgun (WGS) entry which is preliminary data.</text>
</comment>
<protein>
    <submittedName>
        <fullName evidence="1">Head-tail connector protein</fullName>
    </submittedName>
</protein>
<dbReference type="RefSeq" id="WP_124748762.1">
    <property type="nucleotide sequence ID" value="NZ_JBFNFH010000012.1"/>
</dbReference>
<reference evidence="1 2" key="1">
    <citation type="journal article" date="2024" name="Front. Microbiol.">
        <title>Pangenomic and biochemical analyses of Helcococcus ovis reveal widespread tetracycline resistance and a novel bacterial species, Helcococcus bovis.</title>
        <authorList>
            <person name="Cunha F."/>
            <person name="Zhai Y."/>
            <person name="Casaro S."/>
            <person name="Jones K.L."/>
            <person name="Hernandez M."/>
            <person name="Bisinotto R.S."/>
            <person name="Kariyawasam S."/>
            <person name="Brown M.B."/>
            <person name="Phillips A."/>
            <person name="Jeong K.C."/>
            <person name="Galvao K.N."/>
        </authorList>
    </citation>
    <scope>NUCLEOTIDE SEQUENCE [LARGE SCALE GENOMIC DNA]</scope>
    <source>
        <strain evidence="1 2">KG197</strain>
    </source>
</reference>
<dbReference type="Gene3D" id="1.10.3230.30">
    <property type="entry name" value="Phage gp6-like head-tail connector protein"/>
    <property type="match status" value="1"/>
</dbReference>
<keyword evidence="2" id="KW-1185">Reference proteome</keyword>
<evidence type="ECO:0000313" key="1">
    <source>
        <dbReference type="EMBL" id="MFM1525132.1"/>
    </source>
</evidence>
<dbReference type="InterPro" id="IPR021146">
    <property type="entry name" value="Phage_gp6-like_head-tail"/>
</dbReference>
<dbReference type="NCBIfam" id="TIGR01560">
    <property type="entry name" value="put_DNA_pack"/>
    <property type="match status" value="1"/>
</dbReference>
<dbReference type="InterPro" id="IPR006450">
    <property type="entry name" value="Phage_HK97_gp6-like"/>
</dbReference>
<sequence>MSPTLEEVKQYVRVDSSDDDLLLESLLATSKQLCMHILRVDETSTLLLCEEVKTAILYSVAYLYEHREEANHKELTLTLRSLLFGIRKAEF</sequence>
<gene>
    <name evidence="1" type="ORF">ABGF40_05535</name>
</gene>
<accession>A0ABW9F6Y0</accession>
<dbReference type="Proteomes" id="UP001629536">
    <property type="component" value="Unassembled WGS sequence"/>
</dbReference>
<dbReference type="EMBL" id="JBFNFH010000012">
    <property type="protein sequence ID" value="MFM1525132.1"/>
    <property type="molecule type" value="Genomic_DNA"/>
</dbReference>
<proteinExistence type="predicted"/>
<evidence type="ECO:0000313" key="2">
    <source>
        <dbReference type="Proteomes" id="UP001629536"/>
    </source>
</evidence>
<organism evidence="1 2">
    <name type="scientific">Helcococcus bovis</name>
    <dbReference type="NCBI Taxonomy" id="3153252"/>
    <lineage>
        <taxon>Bacteria</taxon>
        <taxon>Bacillati</taxon>
        <taxon>Bacillota</taxon>
        <taxon>Tissierellia</taxon>
        <taxon>Tissierellales</taxon>
        <taxon>Peptoniphilaceae</taxon>
        <taxon>Helcococcus</taxon>
    </lineage>
</organism>
<name>A0ABW9F6Y0_9FIRM</name>
<dbReference type="CDD" id="cd08054">
    <property type="entry name" value="gp6"/>
    <property type="match status" value="1"/>
</dbReference>